<accession>A0A8A1MEP5</accession>
<protein>
    <submittedName>
        <fullName evidence="2">Uncharacterized protein</fullName>
    </submittedName>
</protein>
<dbReference type="OrthoDB" id="4184555at2759"/>
<evidence type="ECO:0000256" key="1">
    <source>
        <dbReference type="SAM" id="MobiDB-lite"/>
    </source>
</evidence>
<gene>
    <name evidence="2" type="ORF">I7I51_00161</name>
</gene>
<dbReference type="AlphaFoldDB" id="A0A8A1MEP5"/>
<feature type="compositionally biased region" description="Low complexity" evidence="1">
    <location>
        <begin position="17"/>
        <end position="27"/>
    </location>
</feature>
<evidence type="ECO:0000313" key="2">
    <source>
        <dbReference type="EMBL" id="QSS63104.1"/>
    </source>
</evidence>
<dbReference type="Proteomes" id="UP000663671">
    <property type="component" value="Chromosome 1"/>
</dbReference>
<dbReference type="EMBL" id="CP069114">
    <property type="protein sequence ID" value="QSS63104.1"/>
    <property type="molecule type" value="Genomic_DNA"/>
</dbReference>
<reference evidence="2" key="1">
    <citation type="submission" date="2021-01" db="EMBL/GenBank/DDBJ databases">
        <title>Chromosome-level genome assembly of a human fungal pathogen reveals clustering of transcriptionally co-regulated genes.</title>
        <authorList>
            <person name="Voorhies M."/>
            <person name="Cohen S."/>
            <person name="Shea T.P."/>
            <person name="Petrus S."/>
            <person name="Munoz J.F."/>
            <person name="Poplawski S."/>
            <person name="Goldman W.E."/>
            <person name="Michael T."/>
            <person name="Cuomo C.A."/>
            <person name="Sil A."/>
            <person name="Beyhan S."/>
        </authorList>
    </citation>
    <scope>NUCLEOTIDE SEQUENCE</scope>
    <source>
        <strain evidence="2">WU24</strain>
    </source>
</reference>
<dbReference type="VEuPathDB" id="FungiDB:I7I51_00161"/>
<sequence length="332" mass="37195">MAVPRVSLAEPEPEPEPAIAKATTPAESTGVQQSTLMKEPATYDPTSQYLFRAVLRSSLTDPSESNAVVEESWSSQLAVPLEMPNQAKWCISGLFNKRSELRHRVRSYKKLATKNSNCDQEGSCQGKGQLAYDGLAAERMRMVGKHGAYYTHPKTAALILEAERGTKKRSLQRICTSRESGYGNPKGLIHPCKISLAGRTAAPKTTGEQEATYDGRWQRIWDRHELVVNGTQSSTRGFLALFVTSSAVLHPMKWTYYPSYPTVNVEWKKRFADKSPAQTRYNFCLFVDDISLESIKHMAERVYQIADRLHGPGREVDIALREAIIPALLEYL</sequence>
<proteinExistence type="predicted"/>
<name>A0A8A1MEP5_AJECA</name>
<organism evidence="2 3">
    <name type="scientific">Ajellomyces capsulatus</name>
    <name type="common">Darling's disease fungus</name>
    <name type="synonym">Histoplasma capsulatum</name>
    <dbReference type="NCBI Taxonomy" id="5037"/>
    <lineage>
        <taxon>Eukaryota</taxon>
        <taxon>Fungi</taxon>
        <taxon>Dikarya</taxon>
        <taxon>Ascomycota</taxon>
        <taxon>Pezizomycotina</taxon>
        <taxon>Eurotiomycetes</taxon>
        <taxon>Eurotiomycetidae</taxon>
        <taxon>Onygenales</taxon>
        <taxon>Ajellomycetaceae</taxon>
        <taxon>Histoplasma</taxon>
    </lineage>
</organism>
<feature type="region of interest" description="Disordered" evidence="1">
    <location>
        <begin position="1"/>
        <end position="39"/>
    </location>
</feature>
<evidence type="ECO:0000313" key="3">
    <source>
        <dbReference type="Proteomes" id="UP000663671"/>
    </source>
</evidence>